<protein>
    <submittedName>
        <fullName evidence="3">Uncharacterized protein</fullName>
    </submittedName>
</protein>
<feature type="coiled-coil region" evidence="1">
    <location>
        <begin position="186"/>
        <end position="224"/>
    </location>
</feature>
<gene>
    <name evidence="3" type="ORF">CO185_00595</name>
</gene>
<accession>A0A2M7WSV9</accession>
<organism evidence="3 4">
    <name type="scientific">Candidatus Zambryskibacteria bacterium CG_4_9_14_3_um_filter_42_15</name>
    <dbReference type="NCBI Taxonomy" id="1975112"/>
    <lineage>
        <taxon>Bacteria</taxon>
        <taxon>Candidatus Zambryskiibacteriota</taxon>
    </lineage>
</organism>
<evidence type="ECO:0000256" key="2">
    <source>
        <dbReference type="SAM" id="Phobius"/>
    </source>
</evidence>
<keyword evidence="2" id="KW-0812">Transmembrane</keyword>
<evidence type="ECO:0000313" key="4">
    <source>
        <dbReference type="Proteomes" id="UP000230758"/>
    </source>
</evidence>
<keyword evidence="2" id="KW-1133">Transmembrane helix</keyword>
<reference evidence="4" key="1">
    <citation type="submission" date="2017-09" db="EMBL/GenBank/DDBJ databases">
        <title>Depth-based differentiation of microbial function through sediment-hosted aquifers and enrichment of novel symbionts in the deep terrestrial subsurface.</title>
        <authorList>
            <person name="Probst A.J."/>
            <person name="Ladd B."/>
            <person name="Jarett J.K."/>
            <person name="Geller-Mcgrath D.E."/>
            <person name="Sieber C.M.K."/>
            <person name="Emerson J.B."/>
            <person name="Anantharaman K."/>
            <person name="Thomas B.C."/>
            <person name="Malmstrom R."/>
            <person name="Stieglmeier M."/>
            <person name="Klingl A."/>
            <person name="Woyke T."/>
            <person name="Ryan C.M."/>
            <person name="Banfield J.F."/>
        </authorList>
    </citation>
    <scope>NUCLEOTIDE SEQUENCE [LARGE SCALE GENOMIC DNA]</scope>
</reference>
<proteinExistence type="predicted"/>
<keyword evidence="1" id="KW-0175">Coiled coil</keyword>
<evidence type="ECO:0000256" key="1">
    <source>
        <dbReference type="SAM" id="Coils"/>
    </source>
</evidence>
<dbReference type="Proteomes" id="UP000230758">
    <property type="component" value="Unassembled WGS sequence"/>
</dbReference>
<name>A0A2M7WSV9_9BACT</name>
<dbReference type="Gene3D" id="1.10.530.10">
    <property type="match status" value="1"/>
</dbReference>
<sequence length="469" mass="51075">MKTIKKNRLTPNLSKIVFALIFIIGFLSVFNYNYSSAQSTCTDQIAGKSRSQLEAELEACNKEIAEWTETLNKTKQDSASFSRDIAALSAKINAAKANIKGKNIAISNLTKDIASKQKEISILDSRIFKGREAIADILRKTNDINSYSLVEAILSENDLSEFFIDIETYASAEKALTVLFNELRNVRSLTETEKAALNKKKEAEAAAKAALESAKKEVEVSQSEKKTLLAINKTKEKTYAQVLADKQAKAAQIKAVLFPLRDSVAIPFGTALQYAETANTKTRVRPAFVLAILQQESNLGANVGSCIITNLSTGETKGVNTGTIFKNGIHPSRDLPLLQTILSSLGRDPLNTRVSCPISGVVGYGGAMGPAQFIPSTWNLLKNKISNATSKNTPDPWEPSDAITASSVFLGDLGASSQDWTNERTAACRYYSGKTCYTNGKANVGLSYGNRVMERAAIIQRDIDFLQNL</sequence>
<dbReference type="Gene3D" id="6.10.250.3150">
    <property type="match status" value="1"/>
</dbReference>
<dbReference type="EMBL" id="PFXF01000010">
    <property type="protein sequence ID" value="PJA33082.1"/>
    <property type="molecule type" value="Genomic_DNA"/>
</dbReference>
<feature type="coiled-coil region" evidence="1">
    <location>
        <begin position="50"/>
        <end position="77"/>
    </location>
</feature>
<dbReference type="AlphaFoldDB" id="A0A2M7WSV9"/>
<dbReference type="InterPro" id="IPR023346">
    <property type="entry name" value="Lysozyme-like_dom_sf"/>
</dbReference>
<feature type="transmembrane region" description="Helical" evidence="2">
    <location>
        <begin position="12"/>
        <end position="34"/>
    </location>
</feature>
<keyword evidence="2" id="KW-0472">Membrane</keyword>
<evidence type="ECO:0000313" key="3">
    <source>
        <dbReference type="EMBL" id="PJA33082.1"/>
    </source>
</evidence>
<comment type="caution">
    <text evidence="3">The sequence shown here is derived from an EMBL/GenBank/DDBJ whole genome shotgun (WGS) entry which is preliminary data.</text>
</comment>
<dbReference type="SUPFAM" id="SSF53955">
    <property type="entry name" value="Lysozyme-like"/>
    <property type="match status" value="1"/>
</dbReference>